<sequence length="47" mass="5383">MKLLCQETLPIIIKASPGYHFVPWLKSLSMNLYILALHLVPKFPDDS</sequence>
<accession>A0A9D7SBB1</accession>
<evidence type="ECO:0000313" key="1">
    <source>
        <dbReference type="EMBL" id="MBK9719490.1"/>
    </source>
</evidence>
<gene>
    <name evidence="1" type="ORF">IPO85_18630</name>
</gene>
<dbReference type="EMBL" id="JADKFW010000021">
    <property type="protein sequence ID" value="MBK9719490.1"/>
    <property type="molecule type" value="Genomic_DNA"/>
</dbReference>
<protein>
    <submittedName>
        <fullName evidence="1">Uncharacterized protein</fullName>
    </submittedName>
</protein>
<organism evidence="1 2">
    <name type="scientific">Candidatus Defluviibacterium haderslevense</name>
    <dbReference type="NCBI Taxonomy" id="2981993"/>
    <lineage>
        <taxon>Bacteria</taxon>
        <taxon>Pseudomonadati</taxon>
        <taxon>Bacteroidota</taxon>
        <taxon>Saprospiria</taxon>
        <taxon>Saprospirales</taxon>
        <taxon>Saprospiraceae</taxon>
        <taxon>Candidatus Defluviibacterium</taxon>
    </lineage>
</organism>
<comment type="caution">
    <text evidence="1">The sequence shown here is derived from an EMBL/GenBank/DDBJ whole genome shotgun (WGS) entry which is preliminary data.</text>
</comment>
<dbReference type="Proteomes" id="UP000808349">
    <property type="component" value="Unassembled WGS sequence"/>
</dbReference>
<dbReference type="AlphaFoldDB" id="A0A9D7SBB1"/>
<proteinExistence type="predicted"/>
<evidence type="ECO:0000313" key="2">
    <source>
        <dbReference type="Proteomes" id="UP000808349"/>
    </source>
</evidence>
<reference evidence="1 2" key="1">
    <citation type="submission" date="2020-10" db="EMBL/GenBank/DDBJ databases">
        <title>Connecting structure to function with the recovery of over 1000 high-quality activated sludge metagenome-assembled genomes encoding full-length rRNA genes using long-read sequencing.</title>
        <authorList>
            <person name="Singleton C.M."/>
            <person name="Petriglieri F."/>
            <person name="Kristensen J.M."/>
            <person name="Kirkegaard R.H."/>
            <person name="Michaelsen T.Y."/>
            <person name="Andersen M.H."/>
            <person name="Karst S.M."/>
            <person name="Dueholm M.S."/>
            <person name="Nielsen P.H."/>
            <person name="Albertsen M."/>
        </authorList>
    </citation>
    <scope>NUCLEOTIDE SEQUENCE [LARGE SCALE GENOMIC DNA]</scope>
    <source>
        <strain evidence="1">Ribe_18-Q3-R11-54_BAT3C.373</strain>
    </source>
</reference>
<name>A0A9D7SBB1_9BACT</name>